<dbReference type="Proteomes" id="UP000290407">
    <property type="component" value="Unassembled WGS sequence"/>
</dbReference>
<organism evidence="1 2">
    <name type="scientific">Spirosoma sordidisoli</name>
    <dbReference type="NCBI Taxonomy" id="2502893"/>
    <lineage>
        <taxon>Bacteria</taxon>
        <taxon>Pseudomonadati</taxon>
        <taxon>Bacteroidota</taxon>
        <taxon>Cytophagia</taxon>
        <taxon>Cytophagales</taxon>
        <taxon>Cytophagaceae</taxon>
        <taxon>Spirosoma</taxon>
    </lineage>
</organism>
<name>A0A4V1RVJ4_9BACT</name>
<evidence type="ECO:0000313" key="2">
    <source>
        <dbReference type="Proteomes" id="UP000290407"/>
    </source>
</evidence>
<accession>A0A4V1RVJ4</accession>
<gene>
    <name evidence="1" type="ORF">EQG79_26770</name>
</gene>
<evidence type="ECO:0008006" key="3">
    <source>
        <dbReference type="Google" id="ProtNLM"/>
    </source>
</evidence>
<keyword evidence="2" id="KW-1185">Reference proteome</keyword>
<sequence length="80" mass="9276">MKEHCSHQADCLKMIQLILDGEATEQQLARLKVNLESCKPCIEMYHLEKEVKELLTKRMEKRCCPDQLVATIKAKILTFS</sequence>
<reference evidence="1 2" key="1">
    <citation type="submission" date="2019-01" db="EMBL/GenBank/DDBJ databases">
        <title>Spirosoma flava sp. nov., a propanil-degrading bacterium isolated from herbicide-contaminated soil.</title>
        <authorList>
            <person name="Zhang L."/>
            <person name="Jiang J.-D."/>
        </authorList>
    </citation>
    <scope>NUCLEOTIDE SEQUENCE [LARGE SCALE GENOMIC DNA]</scope>
    <source>
        <strain evidence="1 2">TY50</strain>
    </source>
</reference>
<comment type="caution">
    <text evidence="1">The sequence shown here is derived from an EMBL/GenBank/DDBJ whole genome shotgun (WGS) entry which is preliminary data.</text>
</comment>
<evidence type="ECO:0000313" key="1">
    <source>
        <dbReference type="EMBL" id="RYC66978.1"/>
    </source>
</evidence>
<protein>
    <recommendedName>
        <fullName evidence="3">Anti-sigma factor</fullName>
    </recommendedName>
</protein>
<proteinExistence type="predicted"/>
<dbReference type="AlphaFoldDB" id="A0A4V1RVJ4"/>
<dbReference type="EMBL" id="SBLB01000010">
    <property type="protein sequence ID" value="RYC66978.1"/>
    <property type="molecule type" value="Genomic_DNA"/>
</dbReference>